<sequence length="93" mass="10481">MGSSKQPPKSTQANGSSLEDAGSRGLSTEGAKDMWWPWESWQESYRGRDSYENGALDGHNLDKKRETGEEFQFPTQEKIERLAYDLPLMIGAI</sequence>
<dbReference type="AlphaFoldDB" id="W1NWL1"/>
<evidence type="ECO:0000313" key="3">
    <source>
        <dbReference type="Proteomes" id="UP000017836"/>
    </source>
</evidence>
<organism evidence="2 3">
    <name type="scientific">Amborella trichopoda</name>
    <dbReference type="NCBI Taxonomy" id="13333"/>
    <lineage>
        <taxon>Eukaryota</taxon>
        <taxon>Viridiplantae</taxon>
        <taxon>Streptophyta</taxon>
        <taxon>Embryophyta</taxon>
        <taxon>Tracheophyta</taxon>
        <taxon>Spermatophyta</taxon>
        <taxon>Magnoliopsida</taxon>
        <taxon>Amborellales</taxon>
        <taxon>Amborellaceae</taxon>
        <taxon>Amborella</taxon>
    </lineage>
</organism>
<feature type="compositionally biased region" description="Basic and acidic residues" evidence="1">
    <location>
        <begin position="59"/>
        <end position="68"/>
    </location>
</feature>
<feature type="compositionally biased region" description="Polar residues" evidence="1">
    <location>
        <begin position="1"/>
        <end position="17"/>
    </location>
</feature>
<dbReference type="HOGENOM" id="CLU_2402641_0_0_1"/>
<evidence type="ECO:0000313" key="2">
    <source>
        <dbReference type="EMBL" id="ERN00028.1"/>
    </source>
</evidence>
<dbReference type="Proteomes" id="UP000017836">
    <property type="component" value="Unassembled WGS sequence"/>
</dbReference>
<protein>
    <submittedName>
        <fullName evidence="2">Uncharacterized protein</fullName>
    </submittedName>
</protein>
<evidence type="ECO:0000256" key="1">
    <source>
        <dbReference type="SAM" id="MobiDB-lite"/>
    </source>
</evidence>
<reference evidence="3" key="1">
    <citation type="journal article" date="2013" name="Science">
        <title>The Amborella genome and the evolution of flowering plants.</title>
        <authorList>
            <consortium name="Amborella Genome Project"/>
        </authorList>
    </citation>
    <scope>NUCLEOTIDE SEQUENCE [LARGE SCALE GENOMIC DNA]</scope>
</reference>
<proteinExistence type="predicted"/>
<accession>W1NWL1</accession>
<gene>
    <name evidence="2" type="ORF">AMTR_s00105p00044780</name>
</gene>
<dbReference type="EMBL" id="KI394961">
    <property type="protein sequence ID" value="ERN00028.1"/>
    <property type="molecule type" value="Genomic_DNA"/>
</dbReference>
<keyword evidence="3" id="KW-1185">Reference proteome</keyword>
<feature type="region of interest" description="Disordered" evidence="1">
    <location>
        <begin position="1"/>
        <end position="29"/>
    </location>
</feature>
<feature type="region of interest" description="Disordered" evidence="1">
    <location>
        <begin position="49"/>
        <end position="70"/>
    </location>
</feature>
<name>W1NWL1_AMBTC</name>
<dbReference type="Gramene" id="ERN00028">
    <property type="protein sequence ID" value="ERN00028"/>
    <property type="gene ID" value="AMTR_s00105p00044780"/>
</dbReference>